<dbReference type="EMBL" id="CAKLBY020000018">
    <property type="protein sequence ID" value="CAK7900748.1"/>
    <property type="molecule type" value="Genomic_DNA"/>
</dbReference>
<evidence type="ECO:0000313" key="2">
    <source>
        <dbReference type="EMBL" id="CAK7900748.1"/>
    </source>
</evidence>
<evidence type="ECO:0000313" key="3">
    <source>
        <dbReference type="EMBL" id="CAK7938842.1"/>
    </source>
</evidence>
<feature type="region of interest" description="Disordered" evidence="1">
    <location>
        <begin position="89"/>
        <end position="111"/>
    </location>
</feature>
<dbReference type="Proteomes" id="UP001162060">
    <property type="component" value="Unassembled WGS sequence"/>
</dbReference>
<comment type="caution">
    <text evidence="3">The sequence shown here is derived from an EMBL/GenBank/DDBJ whole genome shotgun (WGS) entry which is preliminary data.</text>
</comment>
<sequence>MAPIVHILMYVDNQLAISQITGKTSSIKANYIDIRHKRLRDLAQRGIVTTKHVSSELMLEDLMTKALDAINLEMLQSLMRFHQDLDAMKGRRREREGKKVASECASWSGRA</sequence>
<dbReference type="EMBL" id="CAKLBY020000234">
    <property type="protein sequence ID" value="CAK7938842.1"/>
    <property type="molecule type" value="Genomic_DNA"/>
</dbReference>
<dbReference type="AlphaFoldDB" id="A0AAV1UY98"/>
<proteinExistence type="predicted"/>
<evidence type="ECO:0000313" key="4">
    <source>
        <dbReference type="Proteomes" id="UP001162060"/>
    </source>
</evidence>
<feature type="compositionally biased region" description="Basic and acidic residues" evidence="1">
    <location>
        <begin position="89"/>
        <end position="101"/>
    </location>
</feature>
<reference evidence="3" key="1">
    <citation type="submission" date="2024-01" db="EMBL/GenBank/DDBJ databases">
        <authorList>
            <person name="Webb A."/>
        </authorList>
    </citation>
    <scope>NUCLEOTIDE SEQUENCE</scope>
    <source>
        <strain evidence="3">Pm1</strain>
    </source>
</reference>
<evidence type="ECO:0000256" key="1">
    <source>
        <dbReference type="SAM" id="MobiDB-lite"/>
    </source>
</evidence>
<accession>A0AAV1UY98</accession>
<name>A0AAV1UY98_9STRA</name>
<gene>
    <name evidence="2" type="ORF">PM001_LOCUS2139</name>
    <name evidence="3" type="ORF">PM001_LOCUS23992</name>
</gene>
<protein>
    <submittedName>
        <fullName evidence="3">Uncharacterized protein</fullName>
    </submittedName>
</protein>
<organism evidence="3 4">
    <name type="scientific">Peronospora matthiolae</name>
    <dbReference type="NCBI Taxonomy" id="2874970"/>
    <lineage>
        <taxon>Eukaryota</taxon>
        <taxon>Sar</taxon>
        <taxon>Stramenopiles</taxon>
        <taxon>Oomycota</taxon>
        <taxon>Peronosporomycetes</taxon>
        <taxon>Peronosporales</taxon>
        <taxon>Peronosporaceae</taxon>
        <taxon>Peronospora</taxon>
    </lineage>
</organism>